<keyword evidence="2" id="KW-0067">ATP-binding</keyword>
<dbReference type="SUPFAM" id="SSF52540">
    <property type="entry name" value="P-loop containing nucleoside triphosphate hydrolases"/>
    <property type="match status" value="1"/>
</dbReference>
<dbReference type="GO" id="GO:0004713">
    <property type="term" value="F:protein tyrosine kinase activity"/>
    <property type="evidence" value="ECO:0007669"/>
    <property type="project" value="TreeGrafter"/>
</dbReference>
<dbReference type="EMBL" id="CP061799">
    <property type="protein sequence ID" value="QTA79092.1"/>
    <property type="molecule type" value="Genomic_DNA"/>
</dbReference>
<dbReference type="KEGG" id="dli:dnl_13440"/>
<dbReference type="InterPro" id="IPR027417">
    <property type="entry name" value="P-loop_NTPase"/>
</dbReference>
<dbReference type="InterPro" id="IPR002586">
    <property type="entry name" value="CobQ/CobB/MinD/ParA_Nub-bd_dom"/>
</dbReference>
<dbReference type="PANTHER" id="PTHR32309:SF13">
    <property type="entry name" value="FERRIC ENTEROBACTIN TRANSPORT PROTEIN FEPE"/>
    <property type="match status" value="1"/>
</dbReference>
<evidence type="ECO:0000256" key="2">
    <source>
        <dbReference type="ARBA" id="ARBA00022840"/>
    </source>
</evidence>
<evidence type="ECO:0000313" key="5">
    <source>
        <dbReference type="Proteomes" id="UP000663720"/>
    </source>
</evidence>
<feature type="domain" description="CobQ/CobB/MinD/ParA nucleotide binding" evidence="3">
    <location>
        <begin position="75"/>
        <end position="249"/>
    </location>
</feature>
<dbReference type="InterPro" id="IPR005702">
    <property type="entry name" value="Wzc-like_C"/>
</dbReference>
<evidence type="ECO:0000256" key="1">
    <source>
        <dbReference type="ARBA" id="ARBA00022741"/>
    </source>
</evidence>
<organism evidence="4 5">
    <name type="scientific">Desulfonema limicola</name>
    <dbReference type="NCBI Taxonomy" id="45656"/>
    <lineage>
        <taxon>Bacteria</taxon>
        <taxon>Pseudomonadati</taxon>
        <taxon>Thermodesulfobacteriota</taxon>
        <taxon>Desulfobacteria</taxon>
        <taxon>Desulfobacterales</taxon>
        <taxon>Desulfococcaceae</taxon>
        <taxon>Desulfonema</taxon>
    </lineage>
</organism>
<dbReference type="Proteomes" id="UP000663720">
    <property type="component" value="Chromosome"/>
</dbReference>
<dbReference type="Gene3D" id="3.40.50.300">
    <property type="entry name" value="P-loop containing nucleotide triphosphate hydrolases"/>
    <property type="match status" value="1"/>
</dbReference>
<dbReference type="CDD" id="cd05387">
    <property type="entry name" value="BY-kinase"/>
    <property type="match status" value="1"/>
</dbReference>
<gene>
    <name evidence="4" type="ORF">dnl_13440</name>
</gene>
<accession>A0A975GFB9</accession>
<keyword evidence="5" id="KW-1185">Reference proteome</keyword>
<evidence type="ECO:0000313" key="4">
    <source>
        <dbReference type="EMBL" id="QTA79092.1"/>
    </source>
</evidence>
<dbReference type="PANTHER" id="PTHR32309">
    <property type="entry name" value="TYROSINE-PROTEIN KINASE"/>
    <property type="match status" value="1"/>
</dbReference>
<dbReference type="AlphaFoldDB" id="A0A975GFB9"/>
<dbReference type="RefSeq" id="WP_207690877.1">
    <property type="nucleotide sequence ID" value="NZ_CP061799.1"/>
</dbReference>
<sequence length="265" mass="29966">MNQVGIFRKTYKNKKLKNKQDNLLEGDKYPLKESKIEFNGLLDLRQKNLFEVDQLKKLRTRLLFPAKGRIPRSVAVTSAGIGEGKTFVSANLAVSIAQNIDNRQTFLLDCDLSRPSIHSLFGFEDLPGLAEYLAGNAPLAEYLLKPLAINQLTILPGGTPPYNPSELLSSKKMSDLLEEALSRYDDRYIVIDLPSPLLVPETGLIINHVDGVIIVLHYGKTLKSSLKELINIIGKDNVLGVVFNHFDTSMHSFFYRMYRKYVRRK</sequence>
<protein>
    <submittedName>
        <fullName evidence="4">Capsular exopolysaccharide family protein</fullName>
    </submittedName>
</protein>
<dbReference type="GO" id="GO:0005886">
    <property type="term" value="C:plasma membrane"/>
    <property type="evidence" value="ECO:0007669"/>
    <property type="project" value="TreeGrafter"/>
</dbReference>
<dbReference type="NCBIfam" id="TIGR01007">
    <property type="entry name" value="eps_fam"/>
    <property type="match status" value="1"/>
</dbReference>
<dbReference type="Pfam" id="PF01656">
    <property type="entry name" value="CbiA"/>
    <property type="match status" value="1"/>
</dbReference>
<dbReference type="GO" id="GO:0005524">
    <property type="term" value="F:ATP binding"/>
    <property type="evidence" value="ECO:0007669"/>
    <property type="project" value="UniProtKB-KW"/>
</dbReference>
<dbReference type="InterPro" id="IPR050445">
    <property type="entry name" value="Bact_polysacc_biosynth/exp"/>
</dbReference>
<evidence type="ECO:0000259" key="3">
    <source>
        <dbReference type="Pfam" id="PF01656"/>
    </source>
</evidence>
<proteinExistence type="predicted"/>
<keyword evidence="1" id="KW-0547">Nucleotide-binding</keyword>
<reference evidence="4" key="1">
    <citation type="journal article" date="2021" name="Microb. Physiol.">
        <title>Proteogenomic Insights into the Physiology of Marine, Sulfate-Reducing, Filamentous Desulfonema limicola and Desulfonema magnum.</title>
        <authorList>
            <person name="Schnaars V."/>
            <person name="Wohlbrand L."/>
            <person name="Scheve S."/>
            <person name="Hinrichs C."/>
            <person name="Reinhardt R."/>
            <person name="Rabus R."/>
        </authorList>
    </citation>
    <scope>NUCLEOTIDE SEQUENCE</scope>
    <source>
        <strain evidence="4">5ac10</strain>
    </source>
</reference>
<name>A0A975GFB9_9BACT</name>